<dbReference type="RefSeq" id="YP_009201427.1">
    <property type="nucleotide sequence ID" value="NC_028829.1"/>
</dbReference>
<dbReference type="KEGG" id="vg:26628650"/>
<keyword evidence="2" id="KW-1185">Reference proteome</keyword>
<dbReference type="GeneID" id="26628650"/>
<evidence type="ECO:0000313" key="1">
    <source>
        <dbReference type="EMBL" id="AJT61165.1"/>
    </source>
</evidence>
<name>A0A0D4DBB4_9CAUD</name>
<dbReference type="EMBL" id="KP671755">
    <property type="protein sequence ID" value="AJT61165.1"/>
    <property type="molecule type" value="Genomic_DNA"/>
</dbReference>
<reference evidence="1 2" key="1">
    <citation type="journal article" date="2016" name="Genom Data">
        <title>Complete genome sequence of a giant Vibrio phage ValKK3 infecting Vibrio alginolyticus.</title>
        <authorList>
            <person name="Lal T.M."/>
            <person name="Sano M."/>
            <person name="Hatai K."/>
            <person name="Ransangan J."/>
        </authorList>
    </citation>
    <scope>NUCLEOTIDE SEQUENCE [LARGE SCALE GENOMIC DNA]</scope>
</reference>
<proteinExistence type="predicted"/>
<evidence type="ECO:0000313" key="2">
    <source>
        <dbReference type="Proteomes" id="UP000202888"/>
    </source>
</evidence>
<accession>A0A0D4DBB4</accession>
<protein>
    <submittedName>
        <fullName evidence="1">Uncharacterized protein</fullName>
    </submittedName>
</protein>
<dbReference type="Proteomes" id="UP000202888">
    <property type="component" value="Segment"/>
</dbReference>
<organism evidence="1 2">
    <name type="scientific">Vibrio phage ValKK3</name>
    <dbReference type="NCBI Taxonomy" id="1610855"/>
    <lineage>
        <taxon>Viruses</taxon>
        <taxon>Duplodnaviria</taxon>
        <taxon>Heunggongvirae</taxon>
        <taxon>Uroviricota</taxon>
        <taxon>Caudoviricetes</taxon>
        <taxon>Pantevenvirales</taxon>
        <taxon>Straboviridae</taxon>
        <taxon>Schizotequatrovirus</taxon>
        <taxon>Schizotequatrovirus valkk3</taxon>
    </lineage>
</organism>
<sequence>MNKFNDINDELDCILHRCEIVKRNLRKYCTFAVEMQYRLMINFIGMGCYQQVLPILDNLNYHPDTSQFDNIEIMQTIKELMKCADKLDELHQQDAFHQIKSTARITEEANIFAAKVGRFLEK</sequence>